<reference evidence="2" key="1">
    <citation type="journal article" date="2019" name="Int. J. Syst. Evol. Microbiol.">
        <title>The Global Catalogue of Microorganisms (GCM) 10K type strain sequencing project: providing services to taxonomists for standard genome sequencing and annotation.</title>
        <authorList>
            <consortium name="The Broad Institute Genomics Platform"/>
            <consortium name="The Broad Institute Genome Sequencing Center for Infectious Disease"/>
            <person name="Wu L."/>
            <person name="Ma J."/>
        </authorList>
    </citation>
    <scope>NUCLEOTIDE SEQUENCE [LARGE SCALE GENOMIC DNA]</scope>
    <source>
        <strain evidence="2">JCM 16540</strain>
    </source>
</reference>
<gene>
    <name evidence="1" type="ORF">GCM10022197_17080</name>
</gene>
<keyword evidence="2" id="KW-1185">Reference proteome</keyword>
<accession>A0ABP6X6I9</accession>
<dbReference type="RefSeq" id="WP_204911376.1">
    <property type="nucleotide sequence ID" value="NZ_BAAAYR010000001.1"/>
</dbReference>
<name>A0ABP6X6I9_9ACTN</name>
<organism evidence="1 2">
    <name type="scientific">Microlunatus spumicola</name>
    <dbReference type="NCBI Taxonomy" id="81499"/>
    <lineage>
        <taxon>Bacteria</taxon>
        <taxon>Bacillati</taxon>
        <taxon>Actinomycetota</taxon>
        <taxon>Actinomycetes</taxon>
        <taxon>Propionibacteriales</taxon>
        <taxon>Propionibacteriaceae</taxon>
        <taxon>Microlunatus</taxon>
    </lineage>
</organism>
<evidence type="ECO:0000313" key="2">
    <source>
        <dbReference type="Proteomes" id="UP001500767"/>
    </source>
</evidence>
<sequence>MTKAKTAPVIDQKTESETLYKTTDGLRIHLRGCPHIAGLEVEPVAPGDTSVPVCRWTRAELDGVGRIPQKTLDGALREFGANPEVRPRLIKLLKGLKWDKVYLPQSRSFVALSLEDHPVAWAGKTYVQIGEEFVPLEEYQVGVGGGAFVSELWGEPCPECFMQRSMNGTCTCD</sequence>
<proteinExistence type="predicted"/>
<dbReference type="Proteomes" id="UP001500767">
    <property type="component" value="Unassembled WGS sequence"/>
</dbReference>
<evidence type="ECO:0000313" key="1">
    <source>
        <dbReference type="EMBL" id="GAA3562044.1"/>
    </source>
</evidence>
<protein>
    <submittedName>
        <fullName evidence="1">Uncharacterized protein</fullName>
    </submittedName>
</protein>
<dbReference type="EMBL" id="BAAAYR010000001">
    <property type="protein sequence ID" value="GAA3562044.1"/>
    <property type="molecule type" value="Genomic_DNA"/>
</dbReference>
<comment type="caution">
    <text evidence="1">The sequence shown here is derived from an EMBL/GenBank/DDBJ whole genome shotgun (WGS) entry which is preliminary data.</text>
</comment>